<dbReference type="RefSeq" id="WP_101359206.1">
    <property type="nucleotide sequence ID" value="NZ_NKXO01000031.1"/>
</dbReference>
<dbReference type="InterPro" id="IPR003356">
    <property type="entry name" value="DNA_methylase_A-5"/>
</dbReference>
<evidence type="ECO:0000259" key="7">
    <source>
        <dbReference type="Pfam" id="PF02384"/>
    </source>
</evidence>
<dbReference type="Gene3D" id="3.90.220.10">
    <property type="entry name" value="Adenine-n6-DNA-methyltransferase Taqi, Chain A, domain 2"/>
    <property type="match status" value="1"/>
</dbReference>
<dbReference type="SUPFAM" id="SSF53335">
    <property type="entry name" value="S-adenosyl-L-methionine-dependent methyltransferases"/>
    <property type="match status" value="1"/>
</dbReference>
<reference evidence="9 10" key="1">
    <citation type="submission" date="2017-06" db="EMBL/GenBank/DDBJ databases">
        <title>Raineya orbicola gen. nov., sp. nov. a slightly thermophilic bacterium of the phylum Bacteroidetes and the description of Raineyaceae fam. nov.</title>
        <authorList>
            <person name="Albuquerque L."/>
            <person name="Polonia A.R.M."/>
            <person name="Barroso C."/>
            <person name="Froufe H.J.C."/>
            <person name="Lage O."/>
            <person name="Lobo-Da-Cunha A."/>
            <person name="Egas C."/>
            <person name="Da Costa M.S."/>
        </authorList>
    </citation>
    <scope>NUCLEOTIDE SEQUENCE [LARGE SCALE GENOMIC DNA]</scope>
    <source>
        <strain evidence="9 10">SPSPC-11</strain>
    </source>
</reference>
<feature type="domain" description="TaqI-like C-terminal specificity" evidence="8">
    <location>
        <begin position="395"/>
        <end position="507"/>
    </location>
</feature>
<organism evidence="9 10">
    <name type="scientific">Raineya orbicola</name>
    <dbReference type="NCBI Taxonomy" id="2016530"/>
    <lineage>
        <taxon>Bacteria</taxon>
        <taxon>Pseudomonadati</taxon>
        <taxon>Bacteroidota</taxon>
        <taxon>Cytophagia</taxon>
        <taxon>Cytophagales</taxon>
        <taxon>Raineyaceae</taxon>
        <taxon>Raineya</taxon>
    </lineage>
</organism>
<name>A0A2N3IBL5_9BACT</name>
<dbReference type="Proteomes" id="UP000233387">
    <property type="component" value="Unassembled WGS sequence"/>
</dbReference>
<dbReference type="AlphaFoldDB" id="A0A2N3IBL5"/>
<evidence type="ECO:0000256" key="5">
    <source>
        <dbReference type="ARBA" id="ARBA00022747"/>
    </source>
</evidence>
<protein>
    <recommendedName>
        <fullName evidence="2">site-specific DNA-methyltransferase (adenine-specific)</fullName>
        <ecNumber evidence="2">2.1.1.72</ecNumber>
    </recommendedName>
</protein>
<dbReference type="Pfam" id="PF12950">
    <property type="entry name" value="TaqI_C"/>
    <property type="match status" value="1"/>
</dbReference>
<dbReference type="PANTHER" id="PTHR33841">
    <property type="entry name" value="DNA METHYLTRANSFERASE YEEA-RELATED"/>
    <property type="match status" value="1"/>
</dbReference>
<proteinExistence type="inferred from homology"/>
<evidence type="ECO:0000256" key="4">
    <source>
        <dbReference type="ARBA" id="ARBA00022679"/>
    </source>
</evidence>
<keyword evidence="5" id="KW-0680">Restriction system</keyword>
<comment type="similarity">
    <text evidence="1">Belongs to the N(4)/N(6)-methyltransferase family.</text>
</comment>
<evidence type="ECO:0000256" key="6">
    <source>
        <dbReference type="ARBA" id="ARBA00047942"/>
    </source>
</evidence>
<keyword evidence="3 9" id="KW-0489">Methyltransferase</keyword>
<feature type="domain" description="DNA methylase adenine-specific" evidence="7">
    <location>
        <begin position="95"/>
        <end position="347"/>
    </location>
</feature>
<accession>A0A2N3IBL5</accession>
<evidence type="ECO:0000313" key="10">
    <source>
        <dbReference type="Proteomes" id="UP000233387"/>
    </source>
</evidence>
<dbReference type="InterPro" id="IPR029063">
    <property type="entry name" value="SAM-dependent_MTases_sf"/>
</dbReference>
<dbReference type="InterPro" id="IPR002052">
    <property type="entry name" value="DNA_methylase_N6_adenine_CS"/>
</dbReference>
<gene>
    <name evidence="9" type="ORF">Rain11_1940</name>
</gene>
<dbReference type="GO" id="GO:0009007">
    <property type="term" value="F:site-specific DNA-methyltransferase (adenine-specific) activity"/>
    <property type="evidence" value="ECO:0007669"/>
    <property type="project" value="UniProtKB-EC"/>
</dbReference>
<dbReference type="GO" id="GO:0008170">
    <property type="term" value="F:N-methyltransferase activity"/>
    <property type="evidence" value="ECO:0007669"/>
    <property type="project" value="InterPro"/>
</dbReference>
<keyword evidence="4 9" id="KW-0808">Transferase</keyword>
<dbReference type="Gene3D" id="3.40.50.150">
    <property type="entry name" value="Vaccinia Virus protein VP39"/>
    <property type="match status" value="1"/>
</dbReference>
<dbReference type="GO" id="GO:0003677">
    <property type="term" value="F:DNA binding"/>
    <property type="evidence" value="ECO:0007669"/>
    <property type="project" value="InterPro"/>
</dbReference>
<evidence type="ECO:0000259" key="8">
    <source>
        <dbReference type="Pfam" id="PF12950"/>
    </source>
</evidence>
<dbReference type="GO" id="GO:0009307">
    <property type="term" value="P:DNA restriction-modification system"/>
    <property type="evidence" value="ECO:0007669"/>
    <property type="project" value="UniProtKB-KW"/>
</dbReference>
<dbReference type="PRINTS" id="PR00507">
    <property type="entry name" value="N12N6MTFRASE"/>
</dbReference>
<evidence type="ECO:0000313" key="9">
    <source>
        <dbReference type="EMBL" id="PKQ67665.1"/>
    </source>
</evidence>
<comment type="catalytic activity">
    <reaction evidence="6">
        <text>a 2'-deoxyadenosine in DNA + S-adenosyl-L-methionine = an N(6)-methyl-2'-deoxyadenosine in DNA + S-adenosyl-L-homocysteine + H(+)</text>
        <dbReference type="Rhea" id="RHEA:15197"/>
        <dbReference type="Rhea" id="RHEA-COMP:12418"/>
        <dbReference type="Rhea" id="RHEA-COMP:12419"/>
        <dbReference type="ChEBI" id="CHEBI:15378"/>
        <dbReference type="ChEBI" id="CHEBI:57856"/>
        <dbReference type="ChEBI" id="CHEBI:59789"/>
        <dbReference type="ChEBI" id="CHEBI:90615"/>
        <dbReference type="ChEBI" id="CHEBI:90616"/>
        <dbReference type="EC" id="2.1.1.72"/>
    </reaction>
</comment>
<evidence type="ECO:0000256" key="3">
    <source>
        <dbReference type="ARBA" id="ARBA00022603"/>
    </source>
</evidence>
<dbReference type="OrthoDB" id="32195at2"/>
<dbReference type="EMBL" id="NKXO01000031">
    <property type="protein sequence ID" value="PKQ67665.1"/>
    <property type="molecule type" value="Genomic_DNA"/>
</dbReference>
<evidence type="ECO:0000256" key="1">
    <source>
        <dbReference type="ARBA" id="ARBA00006594"/>
    </source>
</evidence>
<sequence>MQTNIFGEVELKKLTLEQAARKAKVSTATIRNWIKAGYLAVVGKSLISQDSLEIFLSEVVGKEKLNARANKLSKDKNIYTIAKDINFIIQNKQGESMGKEYENSLSDSYRNKEGIYYTPSWVVQDMFKGIKIQQNFTFLDPCCGSGNFIVEAIRQGIRPENVYGFDTDENAVLITKQRIKEEFGYEATNIRVADFLQEAHSLSREKISFDLIFTNPPWGKKIEKNKKEIYASMFECGNSLDTTSLFLGASLLLLKPNGCLGFLTQEAFFNIANFEDIRRKVLTKKILRLVDYGKVFKGLLTKAQAIILENSPSDNNNLIECCNEDKNFQRTQKSFTITPKKIFNFWITEQEAHLIEHLYAITHITLKNRAVWALGIVTGNNKKFCTNQPQEGYIPIYKGSDITKKGLKRPTTYILNDFSKFQQVAPLELYQAPEKIIYRFISTDLCFYCDTEQSYILNSANLFIPKDMPINARQLTELLNSEMINWLFKKMFATHKILRGDLELLPIHYEYFSKYSVFSEKSYLDYLQIAKTPNGTYQLKK</sequence>
<dbReference type="InterPro" id="IPR025931">
    <property type="entry name" value="TaqI_C"/>
</dbReference>
<dbReference type="InterPro" id="IPR050953">
    <property type="entry name" value="N4_N6_ade-DNA_methylase"/>
</dbReference>
<dbReference type="PROSITE" id="PS00092">
    <property type="entry name" value="N6_MTASE"/>
    <property type="match status" value="1"/>
</dbReference>
<dbReference type="InterPro" id="IPR023135">
    <property type="entry name" value="N6_DNA_MeTrfase_TaqI_C"/>
</dbReference>
<dbReference type="GO" id="GO:0032259">
    <property type="term" value="P:methylation"/>
    <property type="evidence" value="ECO:0007669"/>
    <property type="project" value="UniProtKB-KW"/>
</dbReference>
<evidence type="ECO:0000256" key="2">
    <source>
        <dbReference type="ARBA" id="ARBA00011900"/>
    </source>
</evidence>
<dbReference type="CDD" id="cd02440">
    <property type="entry name" value="AdoMet_MTases"/>
    <property type="match status" value="1"/>
</dbReference>
<dbReference type="PANTHER" id="PTHR33841:SF1">
    <property type="entry name" value="DNA METHYLTRANSFERASE A"/>
    <property type="match status" value="1"/>
</dbReference>
<dbReference type="EC" id="2.1.1.72" evidence="2"/>
<dbReference type="Pfam" id="PF02384">
    <property type="entry name" value="N6_Mtase"/>
    <property type="match status" value="1"/>
</dbReference>
<keyword evidence="10" id="KW-1185">Reference proteome</keyword>
<comment type="caution">
    <text evidence="9">The sequence shown here is derived from an EMBL/GenBank/DDBJ whole genome shotgun (WGS) entry which is preliminary data.</text>
</comment>